<organism evidence="1 2">
    <name type="scientific">Rhizophagus irregularis (strain DAOM 181602 / DAOM 197198 / MUCL 43194)</name>
    <name type="common">Arbuscular mycorrhizal fungus</name>
    <name type="synonym">Glomus intraradices</name>
    <dbReference type="NCBI Taxonomy" id="747089"/>
    <lineage>
        <taxon>Eukaryota</taxon>
        <taxon>Fungi</taxon>
        <taxon>Fungi incertae sedis</taxon>
        <taxon>Mucoromycota</taxon>
        <taxon>Glomeromycotina</taxon>
        <taxon>Glomeromycetes</taxon>
        <taxon>Glomerales</taxon>
        <taxon>Glomeraceae</taxon>
        <taxon>Rhizophagus</taxon>
    </lineage>
</organism>
<protein>
    <recommendedName>
        <fullName evidence="3">HCP-like protein</fullName>
    </recommendedName>
</protein>
<reference evidence="1 2" key="1">
    <citation type="journal article" date="2013" name="Proc. Natl. Acad. Sci. U.S.A.">
        <title>Genome of an arbuscular mycorrhizal fungus provides insight into the oldest plant symbiosis.</title>
        <authorList>
            <person name="Tisserant E."/>
            <person name="Malbreil M."/>
            <person name="Kuo A."/>
            <person name="Kohler A."/>
            <person name="Symeonidi A."/>
            <person name="Balestrini R."/>
            <person name="Charron P."/>
            <person name="Duensing N."/>
            <person name="Frei Dit Frey N."/>
            <person name="Gianinazzi-Pearson V."/>
            <person name="Gilbert L.B."/>
            <person name="Handa Y."/>
            <person name="Herr J.R."/>
            <person name="Hijri M."/>
            <person name="Koul R."/>
            <person name="Kawaguchi M."/>
            <person name="Krajinski F."/>
            <person name="Lammers P.J."/>
            <person name="Masclaux F.G."/>
            <person name="Murat C."/>
            <person name="Morin E."/>
            <person name="Ndikumana S."/>
            <person name="Pagni M."/>
            <person name="Petitpierre D."/>
            <person name="Requena N."/>
            <person name="Rosikiewicz P."/>
            <person name="Riley R."/>
            <person name="Saito K."/>
            <person name="San Clemente H."/>
            <person name="Shapiro H."/>
            <person name="van Tuinen D."/>
            <person name="Becard G."/>
            <person name="Bonfante P."/>
            <person name="Paszkowski U."/>
            <person name="Shachar-Hill Y.Y."/>
            <person name="Tuskan G.A."/>
            <person name="Young P.W."/>
            <person name="Sanders I.R."/>
            <person name="Henrissat B."/>
            <person name="Rensing S.A."/>
            <person name="Grigoriev I.V."/>
            <person name="Corradi N."/>
            <person name="Roux C."/>
            <person name="Martin F."/>
        </authorList>
    </citation>
    <scope>NUCLEOTIDE SEQUENCE [LARGE SCALE GENOMIC DNA]</scope>
    <source>
        <strain evidence="1 2">DAOM 197198</strain>
    </source>
</reference>
<dbReference type="Pfam" id="PF08238">
    <property type="entry name" value="Sel1"/>
    <property type="match status" value="2"/>
</dbReference>
<accession>A0A2P4PEG4</accession>
<proteinExistence type="predicted"/>
<dbReference type="Gene3D" id="1.25.40.10">
    <property type="entry name" value="Tetratricopeptide repeat domain"/>
    <property type="match status" value="1"/>
</dbReference>
<name>A0A2P4PEG4_RHIID</name>
<feature type="non-terminal residue" evidence="1">
    <location>
        <position position="118"/>
    </location>
</feature>
<gene>
    <name evidence="1" type="ORF">GLOIN_2v1757210</name>
</gene>
<keyword evidence="2" id="KW-1185">Reference proteome</keyword>
<evidence type="ECO:0008006" key="3">
    <source>
        <dbReference type="Google" id="ProtNLM"/>
    </source>
</evidence>
<evidence type="ECO:0000313" key="2">
    <source>
        <dbReference type="Proteomes" id="UP000018888"/>
    </source>
</evidence>
<dbReference type="EMBL" id="AUPC02000257">
    <property type="protein sequence ID" value="POG63784.1"/>
    <property type="molecule type" value="Genomic_DNA"/>
</dbReference>
<dbReference type="InterPro" id="IPR052945">
    <property type="entry name" value="Mitotic_Regulator"/>
</dbReference>
<dbReference type="SMART" id="SM00671">
    <property type="entry name" value="SEL1"/>
    <property type="match status" value="2"/>
</dbReference>
<dbReference type="InterPro" id="IPR006597">
    <property type="entry name" value="Sel1-like"/>
</dbReference>
<dbReference type="SUPFAM" id="SSF81901">
    <property type="entry name" value="HCP-like"/>
    <property type="match status" value="1"/>
</dbReference>
<reference evidence="1 2" key="2">
    <citation type="journal article" date="2018" name="New Phytol.">
        <title>High intraspecific genome diversity in the model arbuscular mycorrhizal symbiont Rhizophagus irregularis.</title>
        <authorList>
            <person name="Chen E.C.H."/>
            <person name="Morin E."/>
            <person name="Beaudet D."/>
            <person name="Noel J."/>
            <person name="Yildirir G."/>
            <person name="Ndikumana S."/>
            <person name="Charron P."/>
            <person name="St-Onge C."/>
            <person name="Giorgi J."/>
            <person name="Kruger M."/>
            <person name="Marton T."/>
            <person name="Ropars J."/>
            <person name="Grigoriev I.V."/>
            <person name="Hainaut M."/>
            <person name="Henrissat B."/>
            <person name="Roux C."/>
            <person name="Martin F."/>
            <person name="Corradi N."/>
        </authorList>
    </citation>
    <scope>NUCLEOTIDE SEQUENCE [LARGE SCALE GENOMIC DNA]</scope>
    <source>
        <strain evidence="1 2">DAOM 197198</strain>
    </source>
</reference>
<dbReference type="PANTHER" id="PTHR43628:SF1">
    <property type="entry name" value="CHITIN SYNTHASE REGULATORY FACTOR 2-RELATED"/>
    <property type="match status" value="1"/>
</dbReference>
<dbReference type="AlphaFoldDB" id="A0A2P4PEG4"/>
<comment type="caution">
    <text evidence="1">The sequence shown here is derived from an EMBL/GenBank/DDBJ whole genome shotgun (WGS) entry which is preliminary data.</text>
</comment>
<dbReference type="InterPro" id="IPR011990">
    <property type="entry name" value="TPR-like_helical_dom_sf"/>
</dbReference>
<evidence type="ECO:0000313" key="1">
    <source>
        <dbReference type="EMBL" id="POG63784.1"/>
    </source>
</evidence>
<dbReference type="PANTHER" id="PTHR43628">
    <property type="entry name" value="ACTIVATOR OF C KINASE PROTEIN 1-RELATED"/>
    <property type="match status" value="1"/>
</dbReference>
<dbReference type="Proteomes" id="UP000018888">
    <property type="component" value="Unassembled WGS sequence"/>
</dbReference>
<sequence length="118" mass="13497">MGTYLSNLNISDKDIDTINTKNCCKPFTEELWCKECINSLKRSAENGDKNAMNSLAICYKNGKGTEKNLKKSFHWYQKAAENDDKNAMNSLAICYENGEGTEKNLEKAFYWYQKAAEN</sequence>